<dbReference type="Proteomes" id="UP001652623">
    <property type="component" value="Chromosome 4"/>
</dbReference>
<organism evidence="4 5">
    <name type="scientific">Ziziphus jujuba</name>
    <name type="common">Chinese jujube</name>
    <name type="synonym">Ziziphus sativa</name>
    <dbReference type="NCBI Taxonomy" id="326968"/>
    <lineage>
        <taxon>Eukaryota</taxon>
        <taxon>Viridiplantae</taxon>
        <taxon>Streptophyta</taxon>
        <taxon>Embryophyta</taxon>
        <taxon>Tracheophyta</taxon>
        <taxon>Spermatophyta</taxon>
        <taxon>Magnoliopsida</taxon>
        <taxon>eudicotyledons</taxon>
        <taxon>Gunneridae</taxon>
        <taxon>Pentapetalae</taxon>
        <taxon>rosids</taxon>
        <taxon>fabids</taxon>
        <taxon>Rosales</taxon>
        <taxon>Rhamnaceae</taxon>
        <taxon>Paliureae</taxon>
        <taxon>Ziziphus</taxon>
    </lineage>
</organism>
<comment type="similarity">
    <text evidence="1">Belongs to the fasciclin-like AGP family.</text>
</comment>
<dbReference type="AlphaFoldDB" id="A0A6P3ZZ74"/>
<evidence type="ECO:0000256" key="1">
    <source>
        <dbReference type="ARBA" id="ARBA00007843"/>
    </source>
</evidence>
<dbReference type="FunCoup" id="A0A6P3ZZ74">
    <property type="interactions" value="10"/>
</dbReference>
<proteinExistence type="inferred from homology"/>
<keyword evidence="2" id="KW-0472">Membrane</keyword>
<evidence type="ECO:0000313" key="4">
    <source>
        <dbReference type="Proteomes" id="UP001652623"/>
    </source>
</evidence>
<dbReference type="InterPro" id="IPR000782">
    <property type="entry name" value="FAS1_domain"/>
</dbReference>
<feature type="domain" description="FAS1" evidence="3">
    <location>
        <begin position="199"/>
        <end position="344"/>
    </location>
</feature>
<dbReference type="RefSeq" id="XP_015880919.3">
    <property type="nucleotide sequence ID" value="XM_016025433.4"/>
</dbReference>
<gene>
    <name evidence="5" type="primary">LOC107416883</name>
</gene>
<keyword evidence="2" id="KW-1133">Transmembrane helix</keyword>
<protein>
    <submittedName>
        <fullName evidence="5">Fasciclin-like arabinogalactan protein 21</fullName>
    </submittedName>
</protein>
<dbReference type="InterPro" id="IPR052806">
    <property type="entry name" value="Fasciclin-like_AGP"/>
</dbReference>
<dbReference type="Gene3D" id="2.30.180.10">
    <property type="entry name" value="FAS1 domain"/>
    <property type="match status" value="1"/>
</dbReference>
<name>A0A6P3ZZ74_ZIZJJ</name>
<accession>A0A6P3ZZ74</accession>
<dbReference type="GeneID" id="107416883"/>
<dbReference type="KEGG" id="zju:107416883"/>
<keyword evidence="4" id="KW-1185">Reference proteome</keyword>
<feature type="transmembrane region" description="Helical" evidence="2">
    <location>
        <begin position="12"/>
        <end position="32"/>
    </location>
</feature>
<dbReference type="PROSITE" id="PS50213">
    <property type="entry name" value="FAS1"/>
    <property type="match status" value="1"/>
</dbReference>
<evidence type="ECO:0000256" key="2">
    <source>
        <dbReference type="SAM" id="Phobius"/>
    </source>
</evidence>
<sequence>MAACCTRWWRAPVYITVSVMLAFLAISTTLHSNSNGALPPRKPITNELSVNASRALREAGFNVFATLLRVSPELFLSSRNATIFAIKDPAIPYTSLPPWLLKDLLQYHTSPLSLTMDDLLKMPQGGCLPTLHREKNMALTRIHLKERLVEINHVFVSHPNIFFGGPISVHGVLGPFSPLDPQDVHQGWDIIQAPICDSNSTLVSDVLESKNMVEWSWIIRLLTSNGFVSFAIGLQYVLDDVLEDNRGLDSVTIFAPPNLPFLAFPSPLIKQIVRFHIVPQRFTYQELAGLPAGTLLMTLVPGLYLEVTGAVSFKRGMAINRVQIVAPDIFSSDSFIIHGISRAFHMVQLPKTVI</sequence>
<dbReference type="InterPro" id="IPR036378">
    <property type="entry name" value="FAS1_dom_sf"/>
</dbReference>
<dbReference type="SUPFAM" id="SSF82153">
    <property type="entry name" value="FAS1 domain"/>
    <property type="match status" value="2"/>
</dbReference>
<reference evidence="5" key="1">
    <citation type="submission" date="2025-08" db="UniProtKB">
        <authorList>
            <consortium name="RefSeq"/>
        </authorList>
    </citation>
    <scope>IDENTIFICATION</scope>
    <source>
        <tissue evidence="5">Seedling</tissue>
    </source>
</reference>
<evidence type="ECO:0000313" key="5">
    <source>
        <dbReference type="RefSeq" id="XP_015880919.3"/>
    </source>
</evidence>
<keyword evidence="2" id="KW-0812">Transmembrane</keyword>
<evidence type="ECO:0000259" key="3">
    <source>
        <dbReference type="PROSITE" id="PS50213"/>
    </source>
</evidence>
<dbReference type="Pfam" id="PF02469">
    <property type="entry name" value="Fasciclin"/>
    <property type="match status" value="1"/>
</dbReference>
<dbReference type="PANTHER" id="PTHR33985:SF19">
    <property type="entry name" value="FASCICLIN-LIKE ARABINOGALACTAN PROTEIN 21"/>
    <property type="match status" value="1"/>
</dbReference>
<dbReference type="InParanoid" id="A0A6P3ZZ74"/>
<dbReference type="PANTHER" id="PTHR33985">
    <property type="entry name" value="OS02G0491300 PROTEIN-RELATED"/>
    <property type="match status" value="1"/>
</dbReference>
<dbReference type="SMART" id="SM00554">
    <property type="entry name" value="FAS1"/>
    <property type="match status" value="2"/>
</dbReference>